<dbReference type="AlphaFoldDB" id="A0A6M2E673"/>
<dbReference type="EMBL" id="GILB01000230">
    <property type="protein sequence ID" value="NUU80563.1"/>
    <property type="molecule type" value="Transcribed_RNA"/>
</dbReference>
<dbReference type="InterPro" id="IPR026960">
    <property type="entry name" value="RVT-Znf"/>
</dbReference>
<dbReference type="PANTHER" id="PTHR36617">
    <property type="entry name" value="PROTEIN, PUTATIVE-RELATED"/>
    <property type="match status" value="1"/>
</dbReference>
<evidence type="ECO:0000259" key="1">
    <source>
        <dbReference type="Pfam" id="PF13966"/>
    </source>
</evidence>
<dbReference type="PANTHER" id="PTHR36617:SF15">
    <property type="entry name" value="REVERSE TRANSCRIPTASE ZINC-BINDING DOMAIN-CONTAINING PROTEIN"/>
    <property type="match status" value="1"/>
</dbReference>
<proteinExistence type="predicted"/>
<organism evidence="2">
    <name type="scientific">Populus davidiana</name>
    <dbReference type="NCBI Taxonomy" id="266767"/>
    <lineage>
        <taxon>Eukaryota</taxon>
        <taxon>Viridiplantae</taxon>
        <taxon>Streptophyta</taxon>
        <taxon>Embryophyta</taxon>
        <taxon>Tracheophyta</taxon>
        <taxon>Spermatophyta</taxon>
        <taxon>Magnoliopsida</taxon>
        <taxon>eudicotyledons</taxon>
        <taxon>Gunneridae</taxon>
        <taxon>Pentapetalae</taxon>
        <taxon>rosids</taxon>
        <taxon>fabids</taxon>
        <taxon>Malpighiales</taxon>
        <taxon>Salicaceae</taxon>
        <taxon>Saliceae</taxon>
        <taxon>Populus</taxon>
    </lineage>
</organism>
<reference evidence="2" key="1">
    <citation type="submission" date="2020-03" db="EMBL/GenBank/DDBJ databases">
        <authorList>
            <person name="Zhang R."/>
        </authorList>
    </citation>
    <scope>NUCLEOTIDE SEQUENCE</scope>
</reference>
<accession>A0A6M2E673</accession>
<feature type="domain" description="Reverse transcriptase zinc-binding" evidence="1">
    <location>
        <begin position="185"/>
        <end position="273"/>
    </location>
</feature>
<protein>
    <recommendedName>
        <fullName evidence="1">Reverse transcriptase zinc-binding domain-containing protein</fullName>
    </recommendedName>
</protein>
<sequence length="305" mass="35210">MPKSAGGLGIGSLQNKNKALLFKWLWRYGSEESSMWKDVITSIYNPKYHSLIPQDHITGAGSTWSRLVNYCGKDSRLRNIVTNNTVMLVGNGKWIKFWLDDWTGNGRLAEKFPTLFQLSNDKDASLEKMGMWDGHAWCWVFSWIRDLRGRNTGLLTQMYVILSRMQLDKEAEDRLVWKANNTGRYSVKSLCGLLSPSSPLNTVFSFKGIWRGLVPPKVEVFCWMAIINKINTRSMLVKRGILDISAAICPICLAEEEMVDHLFIHCYKHWLIWSKIINWWGLAWCCPRNLANLFSQWDSLVYGKF</sequence>
<evidence type="ECO:0000313" key="2">
    <source>
        <dbReference type="EMBL" id="NUU80563.1"/>
    </source>
</evidence>
<dbReference type="Pfam" id="PF13966">
    <property type="entry name" value="zf-RVT"/>
    <property type="match status" value="1"/>
</dbReference>
<name>A0A6M2E673_9ROSI</name>